<organism evidence="5 6">
    <name type="scientific">Flavobacterium zepuense</name>
    <dbReference type="NCBI Taxonomy" id="2593302"/>
    <lineage>
        <taxon>Bacteria</taxon>
        <taxon>Pseudomonadati</taxon>
        <taxon>Bacteroidota</taxon>
        <taxon>Flavobacteriia</taxon>
        <taxon>Flavobacteriales</taxon>
        <taxon>Flavobacteriaceae</taxon>
        <taxon>Flavobacterium</taxon>
    </lineage>
</organism>
<gene>
    <name evidence="5" type="ORF">FMM05_00745</name>
</gene>
<proteinExistence type="predicted"/>
<accession>A0A552V9V9</accession>
<keyword evidence="3" id="KW-0804">Transcription</keyword>
<protein>
    <submittedName>
        <fullName evidence="5">Helix-turn-helix transcriptional regulator</fullName>
    </submittedName>
</protein>
<dbReference type="SUPFAM" id="SSF46785">
    <property type="entry name" value="Winged helix' DNA-binding domain"/>
    <property type="match status" value="1"/>
</dbReference>
<dbReference type="PANTHER" id="PTHR33204">
    <property type="entry name" value="TRANSCRIPTIONAL REGULATOR, MARR FAMILY"/>
    <property type="match status" value="1"/>
</dbReference>
<feature type="domain" description="HTH hxlR-type" evidence="4">
    <location>
        <begin position="13"/>
        <end position="118"/>
    </location>
</feature>
<evidence type="ECO:0000313" key="6">
    <source>
        <dbReference type="Proteomes" id="UP000320643"/>
    </source>
</evidence>
<evidence type="ECO:0000256" key="2">
    <source>
        <dbReference type="ARBA" id="ARBA00023125"/>
    </source>
</evidence>
<keyword evidence="1" id="KW-0805">Transcription regulation</keyword>
<evidence type="ECO:0000259" key="4">
    <source>
        <dbReference type="PROSITE" id="PS51118"/>
    </source>
</evidence>
<dbReference type="InterPro" id="IPR002577">
    <property type="entry name" value="HTH_HxlR"/>
</dbReference>
<dbReference type="AlphaFoldDB" id="A0A552V9V9"/>
<reference evidence="5 6" key="1">
    <citation type="submission" date="2019-07" db="EMBL/GenBank/DDBJ databases">
        <title>Flavobacterium sp. nov., isolated from glacier ice.</title>
        <authorList>
            <person name="Liu Q."/>
            <person name="Xin Y.-H."/>
        </authorList>
    </citation>
    <scope>NUCLEOTIDE SEQUENCE [LARGE SCALE GENOMIC DNA]</scope>
    <source>
        <strain evidence="5 6">ZT4R6</strain>
    </source>
</reference>
<dbReference type="InterPro" id="IPR036390">
    <property type="entry name" value="WH_DNA-bd_sf"/>
</dbReference>
<dbReference type="Proteomes" id="UP000320643">
    <property type="component" value="Unassembled WGS sequence"/>
</dbReference>
<dbReference type="RefSeq" id="WP_143371426.1">
    <property type="nucleotide sequence ID" value="NZ_VJVZ01000001.1"/>
</dbReference>
<dbReference type="EMBL" id="VJVZ01000001">
    <property type="protein sequence ID" value="TRW27200.1"/>
    <property type="molecule type" value="Genomic_DNA"/>
</dbReference>
<dbReference type="PROSITE" id="PS51118">
    <property type="entry name" value="HTH_HXLR"/>
    <property type="match status" value="1"/>
</dbReference>
<dbReference type="InterPro" id="IPR036388">
    <property type="entry name" value="WH-like_DNA-bd_sf"/>
</dbReference>
<sequence length="123" mass="13926">MNPKNQKPEPLACDPMSLIAIKDTLQLLSGKWKIQIAGLLFRSGRMRFMDLQRAIDGIGVKMLSRELQELEENKIVSRTVMDTKPVTVEYELTAHGRTLEGVIVAISDWGVTHRNHLFKQPSV</sequence>
<keyword evidence="2" id="KW-0238">DNA-binding</keyword>
<evidence type="ECO:0000256" key="1">
    <source>
        <dbReference type="ARBA" id="ARBA00023015"/>
    </source>
</evidence>
<evidence type="ECO:0000313" key="5">
    <source>
        <dbReference type="EMBL" id="TRW27200.1"/>
    </source>
</evidence>
<dbReference type="Pfam" id="PF01638">
    <property type="entry name" value="HxlR"/>
    <property type="match status" value="1"/>
</dbReference>
<evidence type="ECO:0000256" key="3">
    <source>
        <dbReference type="ARBA" id="ARBA00023163"/>
    </source>
</evidence>
<keyword evidence="6" id="KW-1185">Reference proteome</keyword>
<dbReference type="GO" id="GO:0003677">
    <property type="term" value="F:DNA binding"/>
    <property type="evidence" value="ECO:0007669"/>
    <property type="project" value="UniProtKB-KW"/>
</dbReference>
<dbReference type="OrthoDB" id="769662at2"/>
<dbReference type="Gene3D" id="1.10.10.10">
    <property type="entry name" value="Winged helix-like DNA-binding domain superfamily/Winged helix DNA-binding domain"/>
    <property type="match status" value="1"/>
</dbReference>
<comment type="caution">
    <text evidence="5">The sequence shown here is derived from an EMBL/GenBank/DDBJ whole genome shotgun (WGS) entry which is preliminary data.</text>
</comment>
<name>A0A552V9V9_9FLAO</name>